<dbReference type="EMBL" id="CP029803">
    <property type="protein sequence ID" value="AWT59697.1"/>
    <property type="molecule type" value="Genomic_DNA"/>
</dbReference>
<evidence type="ECO:0000259" key="4">
    <source>
        <dbReference type="SMART" id="SM00922"/>
    </source>
</evidence>
<dbReference type="InterPro" id="IPR013342">
    <property type="entry name" value="Mandelate_racemase_C"/>
</dbReference>
<sequence>MKITDIRVESFRWPRMKPISNGLHTYTHSGVGLVFVETDQGTTGIGLGGEKGGVVGATINYMKELLVGEDPIDVERLWHKMWVPKLTGRRGLTTRGISAIDIALWDLRGKIAGMPLYKMLGGFRRSVPTYIAGGYYEEGKGLRELQEEMIEHVESGAKAVKMKIGALPIKEDVERVKAVRNAIGPDIDLMIDANASYRWYEAVRLAGWVEEYEPFWFEEPIGPDDLEGHKRIAEKTSIPLATGENEYTRYGFRDLISMGCVPILNPDAVILGGVTEFMKVVAISQAHDLDIAPHGPQEIHIHLVSAIANGLILEFYPKRMDPMWGKIYKETLVLNDDGTVSPPEVPGIGIEPRYETLERYRVS</sequence>
<dbReference type="PANTHER" id="PTHR13794">
    <property type="entry name" value="ENOLASE SUPERFAMILY, MANDELATE RACEMASE"/>
    <property type="match status" value="1"/>
</dbReference>
<dbReference type="SFLD" id="SFLDS00001">
    <property type="entry name" value="Enolase"/>
    <property type="match status" value="1"/>
</dbReference>
<evidence type="ECO:0000313" key="5">
    <source>
        <dbReference type="EMBL" id="AWT59697.1"/>
    </source>
</evidence>
<dbReference type="SMART" id="SM00922">
    <property type="entry name" value="MR_MLE"/>
    <property type="match status" value="1"/>
</dbReference>
<dbReference type="InterPro" id="IPR029017">
    <property type="entry name" value="Enolase-like_N"/>
</dbReference>
<dbReference type="GO" id="GO:0016836">
    <property type="term" value="F:hydro-lyase activity"/>
    <property type="evidence" value="ECO:0007669"/>
    <property type="project" value="TreeGrafter"/>
</dbReference>
<dbReference type="CDD" id="cd03316">
    <property type="entry name" value="MR_like"/>
    <property type="match status" value="1"/>
</dbReference>
<comment type="cofactor">
    <cofactor evidence="1">
        <name>Mg(2+)</name>
        <dbReference type="ChEBI" id="CHEBI:18420"/>
    </cofactor>
</comment>
<evidence type="ECO:0000313" key="6">
    <source>
        <dbReference type="Proteomes" id="UP000247465"/>
    </source>
</evidence>
<dbReference type="InterPro" id="IPR046945">
    <property type="entry name" value="RHMD-like"/>
</dbReference>
<name>A0A2Z4AHY9_9BACT</name>
<evidence type="ECO:0000256" key="3">
    <source>
        <dbReference type="ARBA" id="ARBA00022842"/>
    </source>
</evidence>
<accession>A0A2Z4AHY9</accession>
<keyword evidence="3" id="KW-0460">Magnesium</keyword>
<dbReference type="InterPro" id="IPR013341">
    <property type="entry name" value="Mandelate_racemase_N_dom"/>
</dbReference>
<dbReference type="SFLD" id="SFLDG00179">
    <property type="entry name" value="mandelate_racemase"/>
    <property type="match status" value="1"/>
</dbReference>
<dbReference type="Gene3D" id="3.20.20.120">
    <property type="entry name" value="Enolase-like C-terminal domain"/>
    <property type="match status" value="1"/>
</dbReference>
<dbReference type="SUPFAM" id="SSF51604">
    <property type="entry name" value="Enolase C-terminal domain-like"/>
    <property type="match status" value="1"/>
</dbReference>
<organism evidence="5 6">
    <name type="scientific">Candidatus Moanibacter tarae</name>
    <dbReference type="NCBI Taxonomy" id="2200854"/>
    <lineage>
        <taxon>Bacteria</taxon>
        <taxon>Pseudomonadati</taxon>
        <taxon>Verrucomicrobiota</taxon>
        <taxon>Opitutia</taxon>
        <taxon>Puniceicoccales</taxon>
        <taxon>Puniceicoccales incertae sedis</taxon>
        <taxon>Candidatus Moanibacter</taxon>
    </lineage>
</organism>
<reference evidence="5 6" key="1">
    <citation type="submission" date="2018-06" db="EMBL/GenBank/DDBJ databases">
        <title>Draft Genome Sequence of a Novel Marine Bacterium Related to the Verrucomicrobia.</title>
        <authorList>
            <person name="Vosseberg J."/>
            <person name="Martijn J."/>
            <person name="Ettema T.J.G."/>
        </authorList>
    </citation>
    <scope>NUCLEOTIDE SEQUENCE [LARGE SCALE GENOMIC DNA]</scope>
    <source>
        <strain evidence="5">TARA_B100001123</strain>
    </source>
</reference>
<dbReference type="AlphaFoldDB" id="A0A2Z4AHY9"/>
<evidence type="ECO:0000256" key="2">
    <source>
        <dbReference type="ARBA" id="ARBA00022723"/>
    </source>
</evidence>
<dbReference type="PANTHER" id="PTHR13794:SF58">
    <property type="entry name" value="MITOCHONDRIAL ENOLASE SUPERFAMILY MEMBER 1"/>
    <property type="match status" value="1"/>
</dbReference>
<dbReference type="Pfam" id="PF13378">
    <property type="entry name" value="MR_MLE_C"/>
    <property type="match status" value="1"/>
</dbReference>
<keyword evidence="2" id="KW-0479">Metal-binding</keyword>
<evidence type="ECO:0000256" key="1">
    <source>
        <dbReference type="ARBA" id="ARBA00001946"/>
    </source>
</evidence>
<dbReference type="InterPro" id="IPR029065">
    <property type="entry name" value="Enolase_C-like"/>
</dbReference>
<protein>
    <submittedName>
        <fullName evidence="5">3,6-anhydro-alpha-L-galactonate cycloisomerase</fullName>
        <ecNumber evidence="5">5.5.1.25</ecNumber>
    </submittedName>
</protein>
<dbReference type="EC" id="5.5.1.25" evidence="5"/>
<dbReference type="GO" id="GO:0000287">
    <property type="term" value="F:magnesium ion binding"/>
    <property type="evidence" value="ECO:0007669"/>
    <property type="project" value="TreeGrafter"/>
</dbReference>
<dbReference type="Pfam" id="PF02746">
    <property type="entry name" value="MR_MLE_N"/>
    <property type="match status" value="1"/>
</dbReference>
<dbReference type="InterPro" id="IPR036849">
    <property type="entry name" value="Enolase-like_C_sf"/>
</dbReference>
<keyword evidence="5" id="KW-0413">Isomerase</keyword>
<dbReference type="GO" id="GO:0016052">
    <property type="term" value="P:carbohydrate catabolic process"/>
    <property type="evidence" value="ECO:0007669"/>
    <property type="project" value="TreeGrafter"/>
</dbReference>
<dbReference type="KEGG" id="mtar:DF168_00891"/>
<feature type="domain" description="Mandelate racemase/muconate lactonizing enzyme C-terminal" evidence="4">
    <location>
        <begin position="142"/>
        <end position="239"/>
    </location>
</feature>
<proteinExistence type="predicted"/>
<dbReference type="Gene3D" id="3.30.390.10">
    <property type="entry name" value="Enolase-like, N-terminal domain"/>
    <property type="match status" value="1"/>
</dbReference>
<dbReference type="SUPFAM" id="SSF54826">
    <property type="entry name" value="Enolase N-terminal domain-like"/>
    <property type="match status" value="1"/>
</dbReference>
<dbReference type="Proteomes" id="UP000247465">
    <property type="component" value="Chromosome"/>
</dbReference>
<dbReference type="GO" id="GO:0016853">
    <property type="term" value="F:isomerase activity"/>
    <property type="evidence" value="ECO:0007669"/>
    <property type="project" value="UniProtKB-KW"/>
</dbReference>
<gene>
    <name evidence="5" type="primary">Vejaci_2</name>
    <name evidence="5" type="ORF">DF168_00891</name>
</gene>